<evidence type="ECO:0000313" key="3">
    <source>
        <dbReference type="Proteomes" id="UP000008229"/>
    </source>
</evidence>
<dbReference type="STRING" id="469383.Cwoe_2871"/>
<proteinExistence type="predicted"/>
<dbReference type="PANTHER" id="PTHR42685:SF22">
    <property type="entry name" value="CONDITIONED MEDIUM FACTOR RECEPTOR 1"/>
    <property type="match status" value="1"/>
</dbReference>
<dbReference type="InterPro" id="IPR050407">
    <property type="entry name" value="Geranylgeranyl_reductase"/>
</dbReference>
<dbReference type="AlphaFoldDB" id="D3FAX7"/>
<gene>
    <name evidence="2" type="ordered locus">Cwoe_2871</name>
</gene>
<reference evidence="2 3" key="1">
    <citation type="journal article" date="2010" name="Stand. Genomic Sci.">
        <title>Complete genome sequence of Conexibacter woesei type strain (ID131577).</title>
        <authorList>
            <person name="Pukall R."/>
            <person name="Lapidus A."/>
            <person name="Glavina Del Rio T."/>
            <person name="Copeland A."/>
            <person name="Tice H."/>
            <person name="Cheng J.-F."/>
            <person name="Lucas S."/>
            <person name="Chen F."/>
            <person name="Nolan M."/>
            <person name="Bruce D."/>
            <person name="Goodwin L."/>
            <person name="Pitluck S."/>
            <person name="Mavromatis K."/>
            <person name="Ivanova N."/>
            <person name="Ovchinnikova G."/>
            <person name="Pati A."/>
            <person name="Chen A."/>
            <person name="Palaniappan K."/>
            <person name="Land M."/>
            <person name="Hauser L."/>
            <person name="Chang Y.-J."/>
            <person name="Jeffries C.D."/>
            <person name="Chain P."/>
            <person name="Meincke L."/>
            <person name="Sims D."/>
            <person name="Brettin T."/>
            <person name="Detter J.C."/>
            <person name="Rohde M."/>
            <person name="Goeker M."/>
            <person name="Bristow J."/>
            <person name="Eisen J.A."/>
            <person name="Markowitz V."/>
            <person name="Kyrpides N.C."/>
            <person name="Klenk H.-P."/>
            <person name="Hugenholtz P."/>
        </authorList>
    </citation>
    <scope>NUCLEOTIDE SEQUENCE [LARGE SCALE GENOMIC DNA]</scope>
    <source>
        <strain evidence="3">DSM 14684 / CIP 108061 / JCM 11494 / NBRC 100937 / ID131577</strain>
    </source>
</reference>
<dbReference type="KEGG" id="cwo:Cwoe_2871"/>
<organism evidence="2 3">
    <name type="scientific">Conexibacter woesei (strain DSM 14684 / CCUG 47730 / CIP 108061 / JCM 11494 / NBRC 100937 / ID131577)</name>
    <dbReference type="NCBI Taxonomy" id="469383"/>
    <lineage>
        <taxon>Bacteria</taxon>
        <taxon>Bacillati</taxon>
        <taxon>Actinomycetota</taxon>
        <taxon>Thermoleophilia</taxon>
        <taxon>Solirubrobacterales</taxon>
        <taxon>Conexibacteraceae</taxon>
        <taxon>Conexibacter</taxon>
    </lineage>
</organism>
<dbReference type="OrthoDB" id="9795712at2"/>
<accession>D3FAX7</accession>
<dbReference type="EMBL" id="CP001854">
    <property type="protein sequence ID" value="ADB51290.1"/>
    <property type="molecule type" value="Genomic_DNA"/>
</dbReference>
<dbReference type="PANTHER" id="PTHR42685">
    <property type="entry name" value="GERANYLGERANYL DIPHOSPHATE REDUCTASE"/>
    <property type="match status" value="1"/>
</dbReference>
<dbReference type="GO" id="GO:0004497">
    <property type="term" value="F:monooxygenase activity"/>
    <property type="evidence" value="ECO:0007669"/>
    <property type="project" value="UniProtKB-KW"/>
</dbReference>
<keyword evidence="3" id="KW-1185">Reference proteome</keyword>
<dbReference type="InterPro" id="IPR002938">
    <property type="entry name" value="FAD-bd"/>
</dbReference>
<dbReference type="Gene3D" id="3.50.50.60">
    <property type="entry name" value="FAD/NAD(P)-binding domain"/>
    <property type="match status" value="1"/>
</dbReference>
<evidence type="ECO:0000313" key="2">
    <source>
        <dbReference type="EMBL" id="ADB51290.1"/>
    </source>
</evidence>
<dbReference type="RefSeq" id="WP_012934341.1">
    <property type="nucleotide sequence ID" value="NC_013739.1"/>
</dbReference>
<keyword evidence="2" id="KW-0560">Oxidoreductase</keyword>
<dbReference type="InterPro" id="IPR036188">
    <property type="entry name" value="FAD/NAD-bd_sf"/>
</dbReference>
<dbReference type="eggNOG" id="COG0644">
    <property type="taxonomic scope" value="Bacteria"/>
</dbReference>
<keyword evidence="2" id="KW-0503">Monooxygenase</keyword>
<dbReference type="SUPFAM" id="SSF51905">
    <property type="entry name" value="FAD/NAD(P)-binding domain"/>
    <property type="match status" value="1"/>
</dbReference>
<name>D3FAX7_CONWI</name>
<protein>
    <submittedName>
        <fullName evidence="2">Monooxygenase FAD-binding protein</fullName>
    </submittedName>
</protein>
<sequence>MAKRATKRGAERTPLSRDADVLICGASFAGLAVARELAGSGARVLMIDRYEVGERQTSACAAPTDWLRNLGLMDAHRQTFRELVIHTPHVSVRYDLPWSFSTFDYREICALLQEQGDADFEIAKVDGRTGDTVHTDRGDLTSPLIVDGLGWRRILGAGENVQPPDALLSRGLEVHPRGSNDDLEIWIDRSYVPAGYGWSFPARDEVRIGIGSFDPRFHVKDPTLKLTADLNQSPDGFQGNWIPHALRPATDDGVFMVGDSAGHCLPLTAEGIRTALYFGLACGRELRTVVDGGQSRDQALARYHAFSAGHRFAFDSMLKVQRLIPRVPPKLLAPALRAMGTKRFVDWSFGHYLKIAPPEYALGGPHGTRFASAGGGESAATPAVAAA</sequence>
<feature type="domain" description="FAD-binding" evidence="1">
    <location>
        <begin position="18"/>
        <end position="75"/>
    </location>
</feature>
<dbReference type="HOGENOM" id="CLU_713113_0_0_11"/>
<evidence type="ECO:0000259" key="1">
    <source>
        <dbReference type="Pfam" id="PF01494"/>
    </source>
</evidence>
<dbReference type="Proteomes" id="UP000008229">
    <property type="component" value="Chromosome"/>
</dbReference>
<dbReference type="Pfam" id="PF01494">
    <property type="entry name" value="FAD_binding_3"/>
    <property type="match status" value="1"/>
</dbReference>
<reference evidence="3" key="2">
    <citation type="submission" date="2010-01" db="EMBL/GenBank/DDBJ databases">
        <title>The complete genome of Conexibacter woesei DSM 14684.</title>
        <authorList>
            <consortium name="US DOE Joint Genome Institute (JGI-PGF)"/>
            <person name="Lucas S."/>
            <person name="Copeland A."/>
            <person name="Lapidus A."/>
            <person name="Glavina del Rio T."/>
            <person name="Dalin E."/>
            <person name="Tice H."/>
            <person name="Bruce D."/>
            <person name="Goodwin L."/>
            <person name="Pitluck S."/>
            <person name="Kyrpides N."/>
            <person name="Mavromatis K."/>
            <person name="Ivanova N."/>
            <person name="Mikhailova N."/>
            <person name="Chertkov O."/>
            <person name="Brettin T."/>
            <person name="Detter J.C."/>
            <person name="Han C."/>
            <person name="Larimer F."/>
            <person name="Land M."/>
            <person name="Hauser L."/>
            <person name="Markowitz V."/>
            <person name="Cheng J.-F."/>
            <person name="Hugenholtz P."/>
            <person name="Woyke T."/>
            <person name="Wu D."/>
            <person name="Pukall R."/>
            <person name="Steenblock K."/>
            <person name="Schneider S."/>
            <person name="Klenk H.-P."/>
            <person name="Eisen J.A."/>
        </authorList>
    </citation>
    <scope>NUCLEOTIDE SEQUENCE [LARGE SCALE GENOMIC DNA]</scope>
    <source>
        <strain evidence="3">DSM 14684 / CIP 108061 / JCM 11494 / NBRC 100937 / ID131577</strain>
    </source>
</reference>
<dbReference type="GO" id="GO:0071949">
    <property type="term" value="F:FAD binding"/>
    <property type="evidence" value="ECO:0007669"/>
    <property type="project" value="InterPro"/>
</dbReference>